<dbReference type="Gene3D" id="3.40.50.150">
    <property type="entry name" value="Vaccinia Virus protein VP39"/>
    <property type="match status" value="1"/>
</dbReference>
<dbReference type="PANTHER" id="PTHR36973:SF4">
    <property type="entry name" value="NODULATION PROTEIN"/>
    <property type="match status" value="1"/>
</dbReference>
<evidence type="ECO:0000313" key="2">
    <source>
        <dbReference type="EMBL" id="GFG81738.1"/>
    </source>
</evidence>
<dbReference type="PANTHER" id="PTHR36973">
    <property type="entry name" value="SLL1456 PROTEIN-RELATED"/>
    <property type="match status" value="1"/>
</dbReference>
<gene>
    <name evidence="2" type="ORF">MPRG_50140</name>
</gene>
<proteinExistence type="predicted"/>
<accession>A0ABQ1CCG3</accession>
<reference evidence="2 3" key="1">
    <citation type="journal article" date="2019" name="Emerg. Microbes Infect.">
        <title>Comprehensive subspecies identification of 175 nontuberculous mycobacteria species based on 7547 genomic profiles.</title>
        <authorList>
            <person name="Matsumoto Y."/>
            <person name="Kinjo T."/>
            <person name="Motooka D."/>
            <person name="Nabeya D."/>
            <person name="Jung N."/>
            <person name="Uechi K."/>
            <person name="Horii T."/>
            <person name="Iida T."/>
            <person name="Fujita J."/>
            <person name="Nakamura S."/>
        </authorList>
    </citation>
    <scope>NUCLEOTIDE SEQUENCE [LARGE SCALE GENOMIC DNA]</scope>
    <source>
        <strain evidence="2 3">JCM 18565</strain>
    </source>
</reference>
<evidence type="ECO:0000313" key="3">
    <source>
        <dbReference type="Proteomes" id="UP000465240"/>
    </source>
</evidence>
<dbReference type="SUPFAM" id="SSF53335">
    <property type="entry name" value="S-adenosyl-L-methionine-dependent methyltransferases"/>
    <property type="match status" value="1"/>
</dbReference>
<dbReference type="Pfam" id="PF05050">
    <property type="entry name" value="Methyltransf_21"/>
    <property type="match status" value="1"/>
</dbReference>
<comment type="caution">
    <text evidence="2">The sequence shown here is derived from an EMBL/GenBank/DDBJ whole genome shotgun (WGS) entry which is preliminary data.</text>
</comment>
<sequence>MPDSSPLRDLLSPSRITHVVDVGANPYGSDLPYLPMLRAGLCHLTGFEPEPEAFLLLQGTCGPNESYLPYALGDGNRHILHVCTPASGMTSLFEPDPLTIRLFRGFEAFSEVTQRIPLDTRRLDDLEEITHIDFLKIDVQGSELAVFQNGRNKLSETVAVQAEVSFVTLYKNQPPFGEVDLELRRQGFIPHCFVGVKSWPIGEFMVGNDPRRPLNQLLEADIVYVRDVTRPSTLADEQLKHLALIAHHCYGSFDLAHVCVRLLEDRRAVEAGSGQRYLETLNARTPPWTEPMAWRNQ</sequence>
<feature type="domain" description="Methyltransferase FkbM" evidence="1">
    <location>
        <begin position="21"/>
        <end position="189"/>
    </location>
</feature>
<dbReference type="Proteomes" id="UP000465240">
    <property type="component" value="Unassembled WGS sequence"/>
</dbReference>
<protein>
    <recommendedName>
        <fullName evidence="1">Methyltransferase FkbM domain-containing protein</fullName>
    </recommendedName>
</protein>
<evidence type="ECO:0000259" key="1">
    <source>
        <dbReference type="Pfam" id="PF05050"/>
    </source>
</evidence>
<dbReference type="InterPro" id="IPR006342">
    <property type="entry name" value="FkbM_mtfrase"/>
</dbReference>
<dbReference type="EMBL" id="BLKX01000001">
    <property type="protein sequence ID" value="GFG81738.1"/>
    <property type="molecule type" value="Genomic_DNA"/>
</dbReference>
<name>A0ABQ1CCG3_9MYCO</name>
<dbReference type="NCBIfam" id="TIGR01444">
    <property type="entry name" value="fkbM_fam"/>
    <property type="match status" value="1"/>
</dbReference>
<dbReference type="InterPro" id="IPR029063">
    <property type="entry name" value="SAM-dependent_MTases_sf"/>
</dbReference>
<keyword evidence="3" id="KW-1185">Reference proteome</keyword>
<organism evidence="2 3">
    <name type="scientific">Mycobacterium paragordonae</name>
    <dbReference type="NCBI Taxonomy" id="1389713"/>
    <lineage>
        <taxon>Bacteria</taxon>
        <taxon>Bacillati</taxon>
        <taxon>Actinomycetota</taxon>
        <taxon>Actinomycetes</taxon>
        <taxon>Mycobacteriales</taxon>
        <taxon>Mycobacteriaceae</taxon>
        <taxon>Mycobacterium</taxon>
    </lineage>
</organism>
<dbReference type="InterPro" id="IPR053188">
    <property type="entry name" value="FkbM_Methyltransferase"/>
</dbReference>